<keyword evidence="7" id="KW-0067">ATP-binding</keyword>
<dbReference type="InterPro" id="IPR050482">
    <property type="entry name" value="Sensor_HK_TwoCompSys"/>
</dbReference>
<dbReference type="AlphaFoldDB" id="A0A3N2C434"/>
<evidence type="ECO:0000256" key="1">
    <source>
        <dbReference type="ARBA" id="ARBA00000085"/>
    </source>
</evidence>
<name>A0A3N2C434_9MICO</name>
<evidence type="ECO:0000256" key="8">
    <source>
        <dbReference type="ARBA" id="ARBA00023012"/>
    </source>
</evidence>
<keyword evidence="4" id="KW-0808">Transferase</keyword>
<evidence type="ECO:0000313" key="12">
    <source>
        <dbReference type="Proteomes" id="UP000266915"/>
    </source>
</evidence>
<dbReference type="GO" id="GO:0005524">
    <property type="term" value="F:ATP binding"/>
    <property type="evidence" value="ECO:0007669"/>
    <property type="project" value="UniProtKB-KW"/>
</dbReference>
<evidence type="ECO:0000256" key="6">
    <source>
        <dbReference type="ARBA" id="ARBA00022777"/>
    </source>
</evidence>
<dbReference type="CDD" id="cd16917">
    <property type="entry name" value="HATPase_UhpB-NarQ-NarX-like"/>
    <property type="match status" value="1"/>
</dbReference>
<feature type="domain" description="Histidine kinase/HSP90-like ATPase" evidence="10">
    <location>
        <begin position="308"/>
        <end position="400"/>
    </location>
</feature>
<dbReference type="RefSeq" id="WP_085513190.1">
    <property type="nucleotide sequence ID" value="NZ_FXAP01000005.1"/>
</dbReference>
<proteinExistence type="predicted"/>
<evidence type="ECO:0000256" key="5">
    <source>
        <dbReference type="ARBA" id="ARBA00022741"/>
    </source>
</evidence>
<reference evidence="11 12" key="1">
    <citation type="submission" date="2018-11" db="EMBL/GenBank/DDBJ databases">
        <title>Sequencing the genomes of 1000 actinobacteria strains.</title>
        <authorList>
            <person name="Klenk H.-P."/>
        </authorList>
    </citation>
    <scope>NUCLEOTIDE SEQUENCE [LARGE SCALE GENOMIC DNA]</scope>
    <source>
        <strain evidence="11 12">DSM 14012</strain>
    </source>
</reference>
<dbReference type="SUPFAM" id="SSF55874">
    <property type="entry name" value="ATPase domain of HSP90 chaperone/DNA topoisomerase II/histidine kinase"/>
    <property type="match status" value="1"/>
</dbReference>
<dbReference type="Proteomes" id="UP000266915">
    <property type="component" value="Unassembled WGS sequence"/>
</dbReference>
<dbReference type="Gene3D" id="3.30.565.10">
    <property type="entry name" value="Histidine kinase-like ATPase, C-terminal domain"/>
    <property type="match status" value="1"/>
</dbReference>
<dbReference type="PANTHER" id="PTHR24421">
    <property type="entry name" value="NITRATE/NITRITE SENSOR PROTEIN NARX-RELATED"/>
    <property type="match status" value="1"/>
</dbReference>
<evidence type="ECO:0000259" key="10">
    <source>
        <dbReference type="SMART" id="SM00387"/>
    </source>
</evidence>
<keyword evidence="9" id="KW-0472">Membrane</keyword>
<dbReference type="Pfam" id="PF02518">
    <property type="entry name" value="HATPase_c"/>
    <property type="match status" value="1"/>
</dbReference>
<dbReference type="EMBL" id="RKHL01000001">
    <property type="protein sequence ID" value="ROR82278.1"/>
    <property type="molecule type" value="Genomic_DNA"/>
</dbReference>
<evidence type="ECO:0000313" key="11">
    <source>
        <dbReference type="EMBL" id="ROR82278.1"/>
    </source>
</evidence>
<protein>
    <recommendedName>
        <fullName evidence="2">histidine kinase</fullName>
        <ecNumber evidence="2">2.7.13.3</ecNumber>
    </recommendedName>
</protein>
<sequence>MASVETGSAPWMTTGDRRPGRPVWRLWAPVVVSFLVQVPATAVLALHGSFGPGAGASGWSRSSAVLLALAGVLCLLAARRSPGPTVAAVAVLSAAAMLTGPTWGPPAVALAFAAGSGIARGARGWTYASLGVGWALALTVALGLGWNVSGFRVGATTALVIVAVLLAEGLRTRREQLDADRRRQGERRASAAQEERVRIARELHDVVAHSLAQITVQAGMGLHLMDTQPERAREALTNIKGSSKASLDEVRGLLDVLRGADAAQDPTTGAPRRPGPDLEALPVLVQSLRDQGVDAVLELRLVSTPGAAVQQALYRIAQESVTNVLRHAQAGRVSVELVEVDGTYRLLVEDDGVGAPPGPAEHGNGLLGMTERAELLGGTLETGRSPLGGFRVTARVPVRGVA</sequence>
<keyword evidence="6 11" id="KW-0418">Kinase</keyword>
<accession>A0A3N2C434</accession>
<evidence type="ECO:0000256" key="2">
    <source>
        <dbReference type="ARBA" id="ARBA00012438"/>
    </source>
</evidence>
<evidence type="ECO:0000256" key="9">
    <source>
        <dbReference type="SAM" id="Phobius"/>
    </source>
</evidence>
<keyword evidence="5" id="KW-0547">Nucleotide-binding</keyword>
<dbReference type="GO" id="GO:0016020">
    <property type="term" value="C:membrane"/>
    <property type="evidence" value="ECO:0007669"/>
    <property type="project" value="InterPro"/>
</dbReference>
<keyword evidence="8" id="KW-0902">Two-component regulatory system</keyword>
<organism evidence="11 12">
    <name type="scientific">Plantibacter flavus</name>
    <dbReference type="NCBI Taxonomy" id="150123"/>
    <lineage>
        <taxon>Bacteria</taxon>
        <taxon>Bacillati</taxon>
        <taxon>Actinomycetota</taxon>
        <taxon>Actinomycetes</taxon>
        <taxon>Micrococcales</taxon>
        <taxon>Microbacteriaceae</taxon>
        <taxon>Plantibacter</taxon>
    </lineage>
</organism>
<dbReference type="InterPro" id="IPR011712">
    <property type="entry name" value="Sig_transdc_His_kin_sub3_dim/P"/>
</dbReference>
<feature type="transmembrane region" description="Helical" evidence="9">
    <location>
        <begin position="90"/>
        <end position="113"/>
    </location>
</feature>
<keyword evidence="9" id="KW-1133">Transmembrane helix</keyword>
<dbReference type="PANTHER" id="PTHR24421:SF10">
    <property type="entry name" value="NITRATE_NITRITE SENSOR PROTEIN NARQ"/>
    <property type="match status" value="1"/>
</dbReference>
<evidence type="ECO:0000256" key="4">
    <source>
        <dbReference type="ARBA" id="ARBA00022679"/>
    </source>
</evidence>
<keyword evidence="9" id="KW-0812">Transmembrane</keyword>
<dbReference type="InterPro" id="IPR003594">
    <property type="entry name" value="HATPase_dom"/>
</dbReference>
<comment type="caution">
    <text evidence="11">The sequence shown here is derived from an EMBL/GenBank/DDBJ whole genome shotgun (WGS) entry which is preliminary data.</text>
</comment>
<feature type="transmembrane region" description="Helical" evidence="9">
    <location>
        <begin position="58"/>
        <end position="78"/>
    </location>
</feature>
<dbReference type="InterPro" id="IPR036890">
    <property type="entry name" value="HATPase_C_sf"/>
</dbReference>
<evidence type="ECO:0000256" key="3">
    <source>
        <dbReference type="ARBA" id="ARBA00022553"/>
    </source>
</evidence>
<keyword evidence="12" id="KW-1185">Reference proteome</keyword>
<gene>
    <name evidence="11" type="ORF">EDD42_2366</name>
</gene>
<evidence type="ECO:0000256" key="7">
    <source>
        <dbReference type="ARBA" id="ARBA00022840"/>
    </source>
</evidence>
<feature type="transmembrane region" description="Helical" evidence="9">
    <location>
        <begin position="150"/>
        <end position="167"/>
    </location>
</feature>
<dbReference type="EC" id="2.7.13.3" evidence="2"/>
<dbReference type="Gene3D" id="1.20.5.1930">
    <property type="match status" value="1"/>
</dbReference>
<dbReference type="GO" id="GO:0000155">
    <property type="term" value="F:phosphorelay sensor kinase activity"/>
    <property type="evidence" value="ECO:0007669"/>
    <property type="project" value="InterPro"/>
</dbReference>
<keyword evidence="3" id="KW-0597">Phosphoprotein</keyword>
<dbReference type="SMART" id="SM00387">
    <property type="entry name" value="HATPase_c"/>
    <property type="match status" value="1"/>
</dbReference>
<dbReference type="GO" id="GO:0046983">
    <property type="term" value="F:protein dimerization activity"/>
    <property type="evidence" value="ECO:0007669"/>
    <property type="project" value="InterPro"/>
</dbReference>
<dbReference type="Pfam" id="PF07730">
    <property type="entry name" value="HisKA_3"/>
    <property type="match status" value="1"/>
</dbReference>
<feature type="transmembrane region" description="Helical" evidence="9">
    <location>
        <begin position="26"/>
        <end position="46"/>
    </location>
</feature>
<comment type="catalytic activity">
    <reaction evidence="1">
        <text>ATP + protein L-histidine = ADP + protein N-phospho-L-histidine.</text>
        <dbReference type="EC" id="2.7.13.3"/>
    </reaction>
</comment>
<feature type="transmembrane region" description="Helical" evidence="9">
    <location>
        <begin position="125"/>
        <end position="144"/>
    </location>
</feature>